<feature type="domain" description="Ketoreductase" evidence="5">
    <location>
        <begin position="5"/>
        <end position="184"/>
    </location>
</feature>
<dbReference type="NCBIfam" id="NF009466">
    <property type="entry name" value="PRK12826.1-2"/>
    <property type="match status" value="1"/>
</dbReference>
<accession>A0ABW3I7P3</accession>
<evidence type="ECO:0000256" key="2">
    <source>
        <dbReference type="ARBA" id="ARBA00006484"/>
    </source>
</evidence>
<dbReference type="NCBIfam" id="NF009464">
    <property type="entry name" value="PRK12824.1"/>
    <property type="match status" value="1"/>
</dbReference>
<keyword evidence="3 4" id="KW-0560">Oxidoreductase</keyword>
<dbReference type="PROSITE" id="PS00061">
    <property type="entry name" value="ADH_SHORT"/>
    <property type="match status" value="1"/>
</dbReference>
<keyword evidence="7" id="KW-1185">Reference proteome</keyword>
<name>A0ABW3I7P3_9PAST</name>
<keyword evidence="4" id="KW-0275">Fatty acid biosynthesis</keyword>
<organism evidence="6 7">
    <name type="scientific">Seminibacterium arietis</name>
    <dbReference type="NCBI Taxonomy" id="1173502"/>
    <lineage>
        <taxon>Bacteria</taxon>
        <taxon>Pseudomonadati</taxon>
        <taxon>Pseudomonadota</taxon>
        <taxon>Gammaproteobacteria</taxon>
        <taxon>Pasteurellales</taxon>
        <taxon>Pasteurellaceae</taxon>
        <taxon>Seminibacterium</taxon>
    </lineage>
</organism>
<dbReference type="SMART" id="SM00822">
    <property type="entry name" value="PKS_KR"/>
    <property type="match status" value="1"/>
</dbReference>
<dbReference type="NCBIfam" id="NF005559">
    <property type="entry name" value="PRK07231.1"/>
    <property type="match status" value="1"/>
</dbReference>
<keyword evidence="4" id="KW-0444">Lipid biosynthesis</keyword>
<dbReference type="PANTHER" id="PTHR42879:SF2">
    <property type="entry name" value="3-OXOACYL-[ACYL-CARRIER-PROTEIN] REDUCTASE FABG"/>
    <property type="match status" value="1"/>
</dbReference>
<evidence type="ECO:0000313" key="7">
    <source>
        <dbReference type="Proteomes" id="UP001596996"/>
    </source>
</evidence>
<dbReference type="RefSeq" id="WP_380819316.1">
    <property type="nucleotide sequence ID" value="NZ_JBHTJN010000008.1"/>
</dbReference>
<reference evidence="7" key="1">
    <citation type="journal article" date="2019" name="Int. J. Syst. Evol. Microbiol.">
        <title>The Global Catalogue of Microorganisms (GCM) 10K type strain sequencing project: providing services to taxonomists for standard genome sequencing and annotation.</title>
        <authorList>
            <consortium name="The Broad Institute Genomics Platform"/>
            <consortium name="The Broad Institute Genome Sequencing Center for Infectious Disease"/>
            <person name="Wu L."/>
            <person name="Ma J."/>
        </authorList>
    </citation>
    <scope>NUCLEOTIDE SEQUENCE [LARGE SCALE GENOMIC DNA]</scope>
    <source>
        <strain evidence="7">CCUG 61707</strain>
    </source>
</reference>
<comment type="catalytic activity">
    <reaction evidence="4">
        <text>a (3R)-hydroxyacyl-[ACP] + NADP(+) = a 3-oxoacyl-[ACP] + NADPH + H(+)</text>
        <dbReference type="Rhea" id="RHEA:17397"/>
        <dbReference type="Rhea" id="RHEA-COMP:9916"/>
        <dbReference type="Rhea" id="RHEA-COMP:9945"/>
        <dbReference type="ChEBI" id="CHEBI:15378"/>
        <dbReference type="ChEBI" id="CHEBI:57783"/>
        <dbReference type="ChEBI" id="CHEBI:58349"/>
        <dbReference type="ChEBI" id="CHEBI:78776"/>
        <dbReference type="ChEBI" id="CHEBI:78827"/>
        <dbReference type="EC" id="1.1.1.100"/>
    </reaction>
</comment>
<dbReference type="Pfam" id="PF13561">
    <property type="entry name" value="adh_short_C2"/>
    <property type="match status" value="1"/>
</dbReference>
<dbReference type="CDD" id="cd05333">
    <property type="entry name" value="BKR_SDR_c"/>
    <property type="match status" value="1"/>
</dbReference>
<protein>
    <recommendedName>
        <fullName evidence="4">3-oxoacyl-[acyl-carrier-protein] reductase</fullName>
        <ecNumber evidence="4">1.1.1.100</ecNumber>
    </recommendedName>
</protein>
<dbReference type="EMBL" id="JBHTJN010000008">
    <property type="protein sequence ID" value="MFD0965894.1"/>
    <property type="molecule type" value="Genomic_DNA"/>
</dbReference>
<keyword evidence="4" id="KW-0276">Fatty acid metabolism</keyword>
<dbReference type="NCBIfam" id="TIGR01830">
    <property type="entry name" value="3oxo_ACP_reduc"/>
    <property type="match status" value="1"/>
</dbReference>
<comment type="similarity">
    <text evidence="2 4">Belongs to the short-chain dehydrogenases/reductases (SDR) family.</text>
</comment>
<dbReference type="InterPro" id="IPR050259">
    <property type="entry name" value="SDR"/>
</dbReference>
<comment type="function">
    <text evidence="1 4">Catalyzes the NADPH-dependent reduction of beta-ketoacyl-ACP substrates to beta-hydroxyacyl-ACP products, the first reductive step in the elongation cycle of fatty acid biosynthesis.</text>
</comment>
<dbReference type="NCBIfam" id="NF004198">
    <property type="entry name" value="PRK05653.1-3"/>
    <property type="match status" value="1"/>
</dbReference>
<gene>
    <name evidence="6" type="primary">fabG</name>
    <name evidence="6" type="ORF">ACFQ02_03370</name>
</gene>
<evidence type="ECO:0000313" key="6">
    <source>
        <dbReference type="EMBL" id="MFD0965894.1"/>
    </source>
</evidence>
<dbReference type="GO" id="GO:0004316">
    <property type="term" value="F:3-oxoacyl-[acyl-carrier-protein] reductase (NADPH) activity"/>
    <property type="evidence" value="ECO:0007669"/>
    <property type="project" value="UniProtKB-EC"/>
</dbReference>
<dbReference type="PRINTS" id="PR00081">
    <property type="entry name" value="GDHRDH"/>
</dbReference>
<dbReference type="PANTHER" id="PTHR42879">
    <property type="entry name" value="3-OXOACYL-(ACYL-CARRIER-PROTEIN) REDUCTASE"/>
    <property type="match status" value="1"/>
</dbReference>
<dbReference type="SUPFAM" id="SSF51735">
    <property type="entry name" value="NAD(P)-binding Rossmann-fold domains"/>
    <property type="match status" value="1"/>
</dbReference>
<evidence type="ECO:0000256" key="3">
    <source>
        <dbReference type="ARBA" id="ARBA00023002"/>
    </source>
</evidence>
<dbReference type="InterPro" id="IPR011284">
    <property type="entry name" value="3oxo_ACP_reduc"/>
</dbReference>
<dbReference type="EC" id="1.1.1.100" evidence="4"/>
<comment type="caution">
    <text evidence="6">The sequence shown here is derived from an EMBL/GenBank/DDBJ whole genome shotgun (WGS) entry which is preliminary data.</text>
</comment>
<evidence type="ECO:0000256" key="1">
    <source>
        <dbReference type="ARBA" id="ARBA00002607"/>
    </source>
</evidence>
<keyword evidence="4" id="KW-0443">Lipid metabolism</keyword>
<comment type="subunit">
    <text evidence="4">Homotetramer.</text>
</comment>
<dbReference type="Gene3D" id="3.40.50.720">
    <property type="entry name" value="NAD(P)-binding Rossmann-like Domain"/>
    <property type="match status" value="1"/>
</dbReference>
<dbReference type="Proteomes" id="UP001596996">
    <property type="component" value="Unassembled WGS sequence"/>
</dbReference>
<keyword evidence="4" id="KW-0521">NADP</keyword>
<proteinExistence type="inferred from homology"/>
<dbReference type="InterPro" id="IPR036291">
    <property type="entry name" value="NAD(P)-bd_dom_sf"/>
</dbReference>
<evidence type="ECO:0000259" key="5">
    <source>
        <dbReference type="SMART" id="SM00822"/>
    </source>
</evidence>
<dbReference type="InterPro" id="IPR057326">
    <property type="entry name" value="KR_dom"/>
</dbReference>
<dbReference type="PRINTS" id="PR00080">
    <property type="entry name" value="SDRFAMILY"/>
</dbReference>
<evidence type="ECO:0000256" key="4">
    <source>
        <dbReference type="RuleBase" id="RU366074"/>
    </source>
</evidence>
<dbReference type="InterPro" id="IPR002347">
    <property type="entry name" value="SDR_fam"/>
</dbReference>
<dbReference type="InterPro" id="IPR020904">
    <property type="entry name" value="Sc_DH/Rdtase_CS"/>
</dbReference>
<comment type="pathway">
    <text evidence="4">Lipid metabolism; fatty acid biosynthesis.</text>
</comment>
<sequence>MFKDQVVLVTGAGQGIGAEIAREFAKDGAIVAVVDFNQETAEKVSADIKAQGGQSVAFQADVSDTERAAEVVAAVVAQFGKLDVLVNNAGITRDSSLKKMTIEQWNAVIQTNLTGVYNYTKAAFDVMTTLGYGRIVNFSSLAAISGNFGQTNYSAAKAGVIGLTRTVALEGASKGVTANAVAPGFIQTPMTDKIPEEIKQKMISSIPVKRIGYPSDVAHAVKFFASKEAGYITGQVLEINGGMHI</sequence>